<evidence type="ECO:0000256" key="1">
    <source>
        <dbReference type="ARBA" id="ARBA00023054"/>
    </source>
</evidence>
<dbReference type="InterPro" id="IPR005379">
    <property type="entry name" value="FDM1-5/IDN2_XH"/>
</dbReference>
<evidence type="ECO:0000313" key="8">
    <source>
        <dbReference type="Proteomes" id="UP001642360"/>
    </source>
</evidence>
<evidence type="ECO:0008006" key="9">
    <source>
        <dbReference type="Google" id="ProtNLM"/>
    </source>
</evidence>
<dbReference type="InterPro" id="IPR005381">
    <property type="entry name" value="Znf-XS_domain"/>
</dbReference>
<evidence type="ECO:0000313" key="7">
    <source>
        <dbReference type="EMBL" id="CAK9147705.1"/>
    </source>
</evidence>
<dbReference type="InterPro" id="IPR005380">
    <property type="entry name" value="XS_domain"/>
</dbReference>
<evidence type="ECO:0000259" key="5">
    <source>
        <dbReference type="Pfam" id="PF03469"/>
    </source>
</evidence>
<feature type="coiled-coil region" evidence="3">
    <location>
        <begin position="344"/>
        <end position="399"/>
    </location>
</feature>
<feature type="coiled-coil region" evidence="3">
    <location>
        <begin position="712"/>
        <end position="820"/>
    </location>
</feature>
<dbReference type="CDD" id="cd12266">
    <property type="entry name" value="RRM_like_XS"/>
    <property type="match status" value="2"/>
</dbReference>
<dbReference type="Pfam" id="PF03468">
    <property type="entry name" value="XS"/>
    <property type="match status" value="2"/>
</dbReference>
<evidence type="ECO:0000256" key="2">
    <source>
        <dbReference type="ARBA" id="ARBA00023158"/>
    </source>
</evidence>
<dbReference type="Pfam" id="PF03469">
    <property type="entry name" value="XH"/>
    <property type="match status" value="1"/>
</dbReference>
<dbReference type="Proteomes" id="UP001642360">
    <property type="component" value="Unassembled WGS sequence"/>
</dbReference>
<feature type="domain" description="Factor of DNA methylation 1-5/IDN2" evidence="5">
    <location>
        <begin position="826"/>
        <end position="956"/>
    </location>
</feature>
<feature type="domain" description="Zinc finger-XS" evidence="6">
    <location>
        <begin position="65"/>
        <end position="108"/>
    </location>
</feature>
<dbReference type="PANTHER" id="PTHR21596">
    <property type="entry name" value="RIBONUCLEASE P SUBUNIT P38"/>
    <property type="match status" value="1"/>
</dbReference>
<dbReference type="InterPro" id="IPR045177">
    <property type="entry name" value="FDM1-5/IDN2"/>
</dbReference>
<proteinExistence type="predicted"/>
<dbReference type="PANTHER" id="PTHR21596:SF65">
    <property type="entry name" value="PROTEIN INVOLVED IN DE NOVO 2-RELATED"/>
    <property type="match status" value="1"/>
</dbReference>
<sequence length="960" mass="110568">MKLIFALSCTPGSAFVGLMGSEMDYSSGEDADVSESKIDQYEDIAYEELKSGSHLIRISNEAYTCPYCPKKRKRDYLYKELLQHASGVGKCNSQKRSARDKANHLALAKYLEKELAVVVGPSEPVAEVDPLADHDGDEMFVWPWIGIVVNLPTERKDGRCVGESGSKLRDQFIWRGFNPTRVHPLWNYRGHSGSAVVEFNNGWSGFNNAMSFEKAYEADHHGKKDWEAVNAQKSDASDLYAWVARADDYNSNGIIGEHLHKMGDIRTISDIMADEARKTSQLVCNLTNVIEVKKMHLKEMEEKCNETSKSLSMLIAKKDELYLDYNEEIKKIQSSAREHFQKIFNDHEKLKLQLETQKRELELKGEELEKREAQNENERKKLFEEIEKCNSQKRSARDKANHLALAKYLEKELAVVVGPSEPVAEVDPLADHDGDEMFVWPWIGIVVNLPTERKDGRCVGESGSKLRDQFIWRGFNPTRVHPLWNYRGHSGSAVVEFNNGWSGFNNAMSFEKAYEADHHGKKDWEAVNAQKSDASDLYAWVARADDYNSNGIIGEHLHKMGDIRTISDIMADEARKTSQLVCNLTNVIEVKKMHLKEMEEKCNETSKSLSMLIAKKDELYLDYNEEIKKIQSSAREHFQKIFNDHEKLKLQLETQKRELELKGEELEKREAQNENERKKLFEEIEKNTMENSSLQTAAEEQKKTDENVMKLADIQKKQKEDLHKKIIQLEEQLDAKQAVELEIERLRGTLNVMKHMGDDGDLEVLQKVEAMQTMLREKEGEFEDLESLNQALIVKELKSNDELQEARKELINGLKDLSETAHIGIKRMGELDNKPFHEAIKRKYNEVEADERASELCSLWKEYLRDPDWHPFRVINVHGKHQRVLHDEDEKLKGLKNEFGDEVYKAVTTALTEINDYNPSGTYIISELWNYPEGRKATLKEGVAFILKQWKIFKRKSGMD</sequence>
<feature type="coiled-coil region" evidence="3">
    <location>
        <begin position="642"/>
        <end position="683"/>
    </location>
</feature>
<reference evidence="7 8" key="1">
    <citation type="submission" date="2024-02" db="EMBL/GenBank/DDBJ databases">
        <authorList>
            <person name="Vignale AGUSTIN F."/>
            <person name="Sosa J E."/>
            <person name="Modenutti C."/>
        </authorList>
    </citation>
    <scope>NUCLEOTIDE SEQUENCE [LARGE SCALE GENOMIC DNA]</scope>
</reference>
<dbReference type="GO" id="GO:0031047">
    <property type="term" value="P:regulatory ncRNA-mediated gene silencing"/>
    <property type="evidence" value="ECO:0007669"/>
    <property type="project" value="UniProtKB-KW"/>
</dbReference>
<protein>
    <recommendedName>
        <fullName evidence="9">XH/XS domain-containing protein</fullName>
    </recommendedName>
</protein>
<dbReference type="AlphaFoldDB" id="A0ABC8RVV7"/>
<evidence type="ECO:0000259" key="6">
    <source>
        <dbReference type="Pfam" id="PF03470"/>
    </source>
</evidence>
<keyword evidence="1 3" id="KW-0175">Coiled coil</keyword>
<dbReference type="InterPro" id="IPR038588">
    <property type="entry name" value="XS_domain_sf"/>
</dbReference>
<feature type="domain" description="XS" evidence="4">
    <location>
        <begin position="435"/>
        <end position="549"/>
    </location>
</feature>
<dbReference type="EMBL" id="CAUOFW020001724">
    <property type="protein sequence ID" value="CAK9147705.1"/>
    <property type="molecule type" value="Genomic_DNA"/>
</dbReference>
<evidence type="ECO:0000256" key="3">
    <source>
        <dbReference type="SAM" id="Coils"/>
    </source>
</evidence>
<accession>A0ABC8RVV7</accession>
<gene>
    <name evidence="7" type="ORF">ILEXP_LOCUS15645</name>
</gene>
<keyword evidence="8" id="KW-1185">Reference proteome</keyword>
<name>A0ABC8RVV7_9AQUA</name>
<dbReference type="Gene3D" id="3.30.70.2890">
    <property type="entry name" value="XS domain"/>
    <property type="match status" value="2"/>
</dbReference>
<comment type="caution">
    <text evidence="7">The sequence shown here is derived from an EMBL/GenBank/DDBJ whole genome shotgun (WGS) entry which is preliminary data.</text>
</comment>
<keyword evidence="2" id="KW-0943">RNA-mediated gene silencing</keyword>
<feature type="domain" description="XS" evidence="4">
    <location>
        <begin position="137"/>
        <end position="251"/>
    </location>
</feature>
<dbReference type="Pfam" id="PF03470">
    <property type="entry name" value="zf-XS"/>
    <property type="match status" value="1"/>
</dbReference>
<organism evidence="7 8">
    <name type="scientific">Ilex paraguariensis</name>
    <name type="common">yerba mate</name>
    <dbReference type="NCBI Taxonomy" id="185542"/>
    <lineage>
        <taxon>Eukaryota</taxon>
        <taxon>Viridiplantae</taxon>
        <taxon>Streptophyta</taxon>
        <taxon>Embryophyta</taxon>
        <taxon>Tracheophyta</taxon>
        <taxon>Spermatophyta</taxon>
        <taxon>Magnoliopsida</taxon>
        <taxon>eudicotyledons</taxon>
        <taxon>Gunneridae</taxon>
        <taxon>Pentapetalae</taxon>
        <taxon>asterids</taxon>
        <taxon>campanulids</taxon>
        <taxon>Aquifoliales</taxon>
        <taxon>Aquifoliaceae</taxon>
        <taxon>Ilex</taxon>
    </lineage>
</organism>
<evidence type="ECO:0000259" key="4">
    <source>
        <dbReference type="Pfam" id="PF03468"/>
    </source>
</evidence>